<evidence type="ECO:0000313" key="1">
    <source>
        <dbReference type="EMBL" id="KRY31943.1"/>
    </source>
</evidence>
<evidence type="ECO:0000313" key="2">
    <source>
        <dbReference type="EMBL" id="KRY34577.1"/>
    </source>
</evidence>
<dbReference type="AlphaFoldDB" id="A0A0V1B4L8"/>
<gene>
    <name evidence="2" type="ORF">T01_14011</name>
    <name evidence="1" type="ORF">T01_1866</name>
</gene>
<dbReference type="EMBL" id="JYDH01000065">
    <property type="protein sequence ID" value="KRY34577.1"/>
    <property type="molecule type" value="Genomic_DNA"/>
</dbReference>
<dbReference type="Proteomes" id="UP000054776">
    <property type="component" value="Unassembled WGS sequence"/>
</dbReference>
<reference evidence="1 3" key="1">
    <citation type="submission" date="2015-01" db="EMBL/GenBank/DDBJ databases">
        <title>Evolution of Trichinella species and genotypes.</title>
        <authorList>
            <person name="Korhonen P.K."/>
            <person name="Edoardo P."/>
            <person name="Giuseppe L.R."/>
            <person name="Gasser R.B."/>
        </authorList>
    </citation>
    <scope>NUCLEOTIDE SEQUENCE [LARGE SCALE GENOMIC DNA]</scope>
    <source>
        <strain evidence="1">ISS3</strain>
    </source>
</reference>
<sequence length="78" mass="8133">MNVITIAAVVPSGPQATDVSGPSLFCTIGVPITDCHAVQSSVTTPLLKAESTWTLIFYTSLSLSSANGGGKRLHFQQL</sequence>
<organism evidence="1 3">
    <name type="scientific">Trichinella spiralis</name>
    <name type="common">Trichina worm</name>
    <dbReference type="NCBI Taxonomy" id="6334"/>
    <lineage>
        <taxon>Eukaryota</taxon>
        <taxon>Metazoa</taxon>
        <taxon>Ecdysozoa</taxon>
        <taxon>Nematoda</taxon>
        <taxon>Enoplea</taxon>
        <taxon>Dorylaimia</taxon>
        <taxon>Trichinellida</taxon>
        <taxon>Trichinellidae</taxon>
        <taxon>Trichinella</taxon>
    </lineage>
</organism>
<dbReference type="InParanoid" id="A0A0V1B4L8"/>
<comment type="caution">
    <text evidence="1">The sequence shown here is derived from an EMBL/GenBank/DDBJ whole genome shotgun (WGS) entry which is preliminary data.</text>
</comment>
<name>A0A0V1B4L8_TRISP</name>
<dbReference type="EMBL" id="JYDH01000108">
    <property type="protein sequence ID" value="KRY31943.1"/>
    <property type="molecule type" value="Genomic_DNA"/>
</dbReference>
<accession>A0A0V1B4L8</accession>
<evidence type="ECO:0000313" key="3">
    <source>
        <dbReference type="Proteomes" id="UP000054776"/>
    </source>
</evidence>
<proteinExistence type="predicted"/>
<protein>
    <submittedName>
        <fullName evidence="1">Uncharacterized protein</fullName>
    </submittedName>
</protein>
<keyword evidence="3" id="KW-1185">Reference proteome</keyword>